<reference evidence="1 2" key="1">
    <citation type="journal article" date="2017" name="BMC Genomics">
        <title>Comparative genomic and phylogenomic analyses of the Bifidobacteriaceae family.</title>
        <authorList>
            <person name="Lugli G.A."/>
            <person name="Milani C."/>
            <person name="Turroni F."/>
            <person name="Duranti S."/>
            <person name="Mancabelli L."/>
            <person name="Mangifesta M."/>
            <person name="Ferrario C."/>
            <person name="Modesto M."/>
            <person name="Mattarelli P."/>
            <person name="Jiri K."/>
            <person name="van Sinderen D."/>
            <person name="Ventura M."/>
        </authorList>
    </citation>
    <scope>NUCLEOTIDE SEQUENCE [LARGE SCALE GENOMIC DNA]</scope>
    <source>
        <strain evidence="1 2">DSM 28807</strain>
    </source>
</reference>
<protein>
    <submittedName>
        <fullName evidence="1">Uncharacterized protein</fullName>
    </submittedName>
</protein>
<organism evidence="1 2">
    <name type="scientific">Bifidobacterium lemurum</name>
    <dbReference type="NCBI Taxonomy" id="1603886"/>
    <lineage>
        <taxon>Bacteria</taxon>
        <taxon>Bacillati</taxon>
        <taxon>Actinomycetota</taxon>
        <taxon>Actinomycetes</taxon>
        <taxon>Bifidobacteriales</taxon>
        <taxon>Bifidobacteriaceae</taxon>
        <taxon>Bifidobacterium</taxon>
    </lineage>
</organism>
<accession>A0A261FVV7</accession>
<evidence type="ECO:0000313" key="1">
    <source>
        <dbReference type="EMBL" id="OZG63310.1"/>
    </source>
</evidence>
<gene>
    <name evidence="1" type="ORF">BLEM_0013</name>
</gene>
<proteinExistence type="predicted"/>
<dbReference type="EMBL" id="MWWX01000001">
    <property type="protein sequence ID" value="OZG63310.1"/>
    <property type="molecule type" value="Genomic_DNA"/>
</dbReference>
<keyword evidence="2" id="KW-1185">Reference proteome</keyword>
<name>A0A261FVV7_9BIFI</name>
<evidence type="ECO:0000313" key="2">
    <source>
        <dbReference type="Proteomes" id="UP000216352"/>
    </source>
</evidence>
<dbReference type="AlphaFoldDB" id="A0A261FVV7"/>
<dbReference type="OrthoDB" id="3233416at2"/>
<dbReference type="RefSeq" id="WP_072725367.1">
    <property type="nucleotide sequence ID" value="NZ_BDIS01000015.1"/>
</dbReference>
<comment type="caution">
    <text evidence="1">The sequence shown here is derived from an EMBL/GenBank/DDBJ whole genome shotgun (WGS) entry which is preliminary data.</text>
</comment>
<sequence>MSRTWKDKPYKHFAQEAARHGFIVRAPMTWHTMEGDADTYLWRCGYHPSCMFWYDKKQDISYGNPSRVRAALNEARNLHNNGEDIRDWDDPVAYQRRRIFDWVY</sequence>
<dbReference type="Proteomes" id="UP000216352">
    <property type="component" value="Unassembled WGS sequence"/>
</dbReference>